<protein>
    <submittedName>
        <fullName evidence="3">Uncharacterized protein LOC101374362</fullName>
    </submittedName>
</protein>
<dbReference type="RefSeq" id="XP_004394350.1">
    <property type="nucleotide sequence ID" value="XM_004394293.1"/>
</dbReference>
<organism evidence="2 3">
    <name type="scientific">Odobenus rosmarus divergens</name>
    <name type="common">Pacific walrus</name>
    <dbReference type="NCBI Taxonomy" id="9708"/>
    <lineage>
        <taxon>Eukaryota</taxon>
        <taxon>Metazoa</taxon>
        <taxon>Chordata</taxon>
        <taxon>Craniata</taxon>
        <taxon>Vertebrata</taxon>
        <taxon>Euteleostomi</taxon>
        <taxon>Mammalia</taxon>
        <taxon>Eutheria</taxon>
        <taxon>Laurasiatheria</taxon>
        <taxon>Carnivora</taxon>
        <taxon>Caniformia</taxon>
        <taxon>Pinnipedia</taxon>
        <taxon>Odobenidae</taxon>
        <taxon>Odobenus</taxon>
    </lineage>
</organism>
<gene>
    <name evidence="3" type="primary">LOC101374362</name>
</gene>
<proteinExistence type="predicted"/>
<reference evidence="3" key="1">
    <citation type="submission" date="2025-08" db="UniProtKB">
        <authorList>
            <consortium name="RefSeq"/>
        </authorList>
    </citation>
    <scope>IDENTIFICATION</scope>
</reference>
<name>A0A9B0LHT7_ODORO</name>
<feature type="region of interest" description="Disordered" evidence="1">
    <location>
        <begin position="21"/>
        <end position="40"/>
    </location>
</feature>
<dbReference type="Proteomes" id="UP000245340">
    <property type="component" value="Unplaced"/>
</dbReference>
<accession>A0A9B0LHT7</accession>
<dbReference type="AlphaFoldDB" id="A0A9B0LHT7"/>
<evidence type="ECO:0000313" key="3">
    <source>
        <dbReference type="RefSeq" id="XP_004394350.1"/>
    </source>
</evidence>
<sequence length="216" mass="22376">MTRLGLVTNIRNYKRTGSYTHGCTSMGQEGTRHRSHSSQTSLRMAHVTKGHTRGGSPATLTPMGGQVQLAASSRGAGREGPRPAGLQDGTEASGLSSLTAAWSPTPTGLLAAKADGAGIRGFCTRAPSPVRSSCPTLLAPRSALAHAGASQGATSFLGRGERGKAKSFLPRSGKQECAELVGERAGLCWPAGSPPPCPPRPLGHPHPAHRRRFSLC</sequence>
<keyword evidence="2" id="KW-1185">Reference proteome</keyword>
<feature type="region of interest" description="Disordered" evidence="1">
    <location>
        <begin position="68"/>
        <end position="92"/>
    </location>
</feature>
<evidence type="ECO:0000313" key="2">
    <source>
        <dbReference type="Proteomes" id="UP000245340"/>
    </source>
</evidence>
<evidence type="ECO:0000256" key="1">
    <source>
        <dbReference type="SAM" id="MobiDB-lite"/>
    </source>
</evidence>